<comment type="caution">
    <text evidence="3">The sequence shown here is derived from an EMBL/GenBank/DDBJ whole genome shotgun (WGS) entry which is preliminary data.</text>
</comment>
<keyword evidence="4" id="KW-1185">Reference proteome</keyword>
<dbReference type="AlphaFoldDB" id="A0A7I8VI06"/>
<accession>A0A7I8VI06</accession>
<dbReference type="InterPro" id="IPR050910">
    <property type="entry name" value="JMJD6_ArgDemeth/LysHydrox"/>
</dbReference>
<dbReference type="InterPro" id="IPR041667">
    <property type="entry name" value="Cupin_8"/>
</dbReference>
<proteinExistence type="predicted"/>
<evidence type="ECO:0000256" key="1">
    <source>
        <dbReference type="SAM" id="Phobius"/>
    </source>
</evidence>
<evidence type="ECO:0000259" key="2">
    <source>
        <dbReference type="Pfam" id="PF13621"/>
    </source>
</evidence>
<dbReference type="PANTHER" id="PTHR12480:SF19">
    <property type="entry name" value="CUPIN-LIKE DOMAIN-CONTAINING PROTEIN"/>
    <property type="match status" value="1"/>
</dbReference>
<keyword evidence="1" id="KW-0812">Transmembrane</keyword>
<dbReference type="Proteomes" id="UP000549394">
    <property type="component" value="Unassembled WGS sequence"/>
</dbReference>
<feature type="transmembrane region" description="Helical" evidence="1">
    <location>
        <begin position="41"/>
        <end position="62"/>
    </location>
</feature>
<keyword evidence="1" id="KW-1133">Transmembrane helix</keyword>
<dbReference type="SUPFAM" id="SSF51197">
    <property type="entry name" value="Clavaminate synthase-like"/>
    <property type="match status" value="1"/>
</dbReference>
<reference evidence="3 4" key="1">
    <citation type="submission" date="2020-08" db="EMBL/GenBank/DDBJ databases">
        <authorList>
            <person name="Hejnol A."/>
        </authorList>
    </citation>
    <scope>NUCLEOTIDE SEQUENCE [LARGE SCALE GENOMIC DNA]</scope>
</reference>
<dbReference type="GO" id="GO:0016706">
    <property type="term" value="F:2-oxoglutarate-dependent dioxygenase activity"/>
    <property type="evidence" value="ECO:0007669"/>
    <property type="project" value="TreeGrafter"/>
</dbReference>
<dbReference type="OrthoDB" id="10063099at2759"/>
<dbReference type="Pfam" id="PF13621">
    <property type="entry name" value="Cupin_8"/>
    <property type="match status" value="1"/>
</dbReference>
<dbReference type="Gene3D" id="2.60.120.650">
    <property type="entry name" value="Cupin"/>
    <property type="match status" value="1"/>
</dbReference>
<evidence type="ECO:0000313" key="3">
    <source>
        <dbReference type="EMBL" id="CAD5115317.1"/>
    </source>
</evidence>
<keyword evidence="1" id="KW-0472">Membrane</keyword>
<protein>
    <submittedName>
        <fullName evidence="3">DgyrCDS4304</fullName>
    </submittedName>
</protein>
<evidence type="ECO:0000313" key="4">
    <source>
        <dbReference type="Proteomes" id="UP000549394"/>
    </source>
</evidence>
<feature type="domain" description="Cupin-like" evidence="2">
    <location>
        <begin position="109"/>
        <end position="256"/>
    </location>
</feature>
<gene>
    <name evidence="3" type="ORF">DGYR_LOCUS4068</name>
</gene>
<sequence length="305" mass="35214">MDLTNEWNGITEEIRLLKISPRSIPALANLPKNSKFKFRKISIYSFLIVILAFLIFHGSSYVKDVIELNETCFIQVPESISLAFRPAMDCNLCKNVRKVHRVSKISVEKFEKYYAYSQQPVIITDAMKNWSASAAFNFEYFKKLFGNEEVHSGDMCQFFPYKTHFKSLGEAMNMSSSYMKNTKWYIGWSNCDPFATTELRNHYSKPYFLPRFSESSRTDWIFMGSPGYGASMHIDRVGKPSWQAQVKGQKLWTLEPAPECYLSCKNRIQVTVNPGEIIVLDTNYWFHSTRIIGSSNSITIGSEYD</sequence>
<organism evidence="3 4">
    <name type="scientific">Dimorphilus gyrociliatus</name>
    <dbReference type="NCBI Taxonomy" id="2664684"/>
    <lineage>
        <taxon>Eukaryota</taxon>
        <taxon>Metazoa</taxon>
        <taxon>Spiralia</taxon>
        <taxon>Lophotrochozoa</taxon>
        <taxon>Annelida</taxon>
        <taxon>Polychaeta</taxon>
        <taxon>Polychaeta incertae sedis</taxon>
        <taxon>Dinophilidae</taxon>
        <taxon>Dimorphilus</taxon>
    </lineage>
</organism>
<dbReference type="EMBL" id="CAJFCJ010000006">
    <property type="protein sequence ID" value="CAD5115317.1"/>
    <property type="molecule type" value="Genomic_DNA"/>
</dbReference>
<dbReference type="PANTHER" id="PTHR12480">
    <property type="entry name" value="ARGININE DEMETHYLASE AND LYSYL-HYDROXYLASE JMJD"/>
    <property type="match status" value="1"/>
</dbReference>
<name>A0A7I8VI06_9ANNE</name>